<dbReference type="SUPFAM" id="SSF109854">
    <property type="entry name" value="DinB/YfiT-like putative metalloenzymes"/>
    <property type="match status" value="1"/>
</dbReference>
<name>A0ABS4JUH4_9FIRM</name>
<accession>A0ABS4JUH4</accession>
<dbReference type="RefSeq" id="WP_209467315.1">
    <property type="nucleotide sequence ID" value="NZ_JAGGLG010000024.1"/>
</dbReference>
<keyword evidence="2" id="KW-1185">Reference proteome</keyword>
<reference evidence="1 2" key="1">
    <citation type="submission" date="2021-03" db="EMBL/GenBank/DDBJ databases">
        <title>Genomic Encyclopedia of Type Strains, Phase IV (KMG-IV): sequencing the most valuable type-strain genomes for metagenomic binning, comparative biology and taxonomic classification.</title>
        <authorList>
            <person name="Goeker M."/>
        </authorList>
    </citation>
    <scope>NUCLEOTIDE SEQUENCE [LARGE SCALE GENOMIC DNA]</scope>
    <source>
        <strain evidence="1 2">DSM 27138</strain>
    </source>
</reference>
<proteinExistence type="predicted"/>
<gene>
    <name evidence="1" type="ORF">J2Z79_002622</name>
</gene>
<dbReference type="InterPro" id="IPR011466">
    <property type="entry name" value="DUF1572"/>
</dbReference>
<protein>
    <submittedName>
        <fullName evidence="1">Damage-inducible protein DinB</fullName>
    </submittedName>
</protein>
<dbReference type="Pfam" id="PF07609">
    <property type="entry name" value="DUF1572"/>
    <property type="match status" value="1"/>
</dbReference>
<comment type="caution">
    <text evidence="1">The sequence shown here is derived from an EMBL/GenBank/DDBJ whole genome shotgun (WGS) entry which is preliminary data.</text>
</comment>
<organism evidence="1 2">
    <name type="scientific">Symbiobacterium terraclitae</name>
    <dbReference type="NCBI Taxonomy" id="557451"/>
    <lineage>
        <taxon>Bacteria</taxon>
        <taxon>Bacillati</taxon>
        <taxon>Bacillota</taxon>
        <taxon>Clostridia</taxon>
        <taxon>Eubacteriales</taxon>
        <taxon>Symbiobacteriaceae</taxon>
        <taxon>Symbiobacterium</taxon>
    </lineage>
</organism>
<dbReference type="Proteomes" id="UP001519289">
    <property type="component" value="Unassembled WGS sequence"/>
</dbReference>
<dbReference type="Gene3D" id="1.20.120.450">
    <property type="entry name" value="dinb family like domain"/>
    <property type="match status" value="1"/>
</dbReference>
<dbReference type="InterPro" id="IPR034660">
    <property type="entry name" value="DinB/YfiT-like"/>
</dbReference>
<dbReference type="EMBL" id="JAGGLG010000024">
    <property type="protein sequence ID" value="MBP2019197.1"/>
    <property type="molecule type" value="Genomic_DNA"/>
</dbReference>
<sequence length="166" mass="19513">MRDVGGEYLRAVRQRFAEMKQVAERAMAQVSDEELHWSPHEEANSIAVLVKHLSGNMRSRWTDIFTTDGEKPDRNRDAEFEPEALTRADLMEIWNQGWARFQETLDALTEEDLLRTVFIREQPHSVIQAIERQMYHYSYHIGQIVYIAKLLRGTGWQSLTIPRRRA</sequence>
<evidence type="ECO:0000313" key="1">
    <source>
        <dbReference type="EMBL" id="MBP2019197.1"/>
    </source>
</evidence>
<evidence type="ECO:0000313" key="2">
    <source>
        <dbReference type="Proteomes" id="UP001519289"/>
    </source>
</evidence>